<proteinExistence type="predicted"/>
<name>A0A249K9J9_9ACTN</name>
<dbReference type="KEGG" id="nhi:B1s21160_03775"/>
<dbReference type="InterPro" id="IPR007354">
    <property type="entry name" value="CruF-like"/>
</dbReference>
<keyword evidence="3" id="KW-1185">Reference proteome</keyword>
<dbReference type="Proteomes" id="UP000217171">
    <property type="component" value="Chromosome"/>
</dbReference>
<dbReference type="RefSeq" id="WP_095672476.1">
    <property type="nucleotide sequence ID" value="NZ_CP016771.1"/>
</dbReference>
<keyword evidence="1" id="KW-1133">Transmembrane helix</keyword>
<gene>
    <name evidence="2" type="ORF">B1s21160_03775</name>
</gene>
<organism evidence="2 3">
    <name type="scientific">Candidatus Nanopelagicus hibericus</name>
    <dbReference type="NCBI Taxonomy" id="1884915"/>
    <lineage>
        <taxon>Bacteria</taxon>
        <taxon>Bacillati</taxon>
        <taxon>Actinomycetota</taxon>
        <taxon>Actinomycetes</taxon>
        <taxon>Candidatus Nanopelagicales</taxon>
        <taxon>Candidatus Nanopelagicaceae</taxon>
        <taxon>Candidatus Nanopelagicus</taxon>
    </lineage>
</organism>
<dbReference type="AlphaFoldDB" id="A0A249K9J9"/>
<dbReference type="PANTHER" id="PTHR39419">
    <property type="entry name" value="SLL0814 PROTEIN"/>
    <property type="match status" value="1"/>
</dbReference>
<feature type="transmembrane region" description="Helical" evidence="1">
    <location>
        <begin position="141"/>
        <end position="157"/>
    </location>
</feature>
<keyword evidence="1" id="KW-0472">Membrane</keyword>
<feature type="transmembrane region" description="Helical" evidence="1">
    <location>
        <begin position="217"/>
        <end position="237"/>
    </location>
</feature>
<accession>A0A249K9J9</accession>
<reference evidence="2 3" key="1">
    <citation type="submission" date="2016-07" db="EMBL/GenBank/DDBJ databases">
        <title>High microdiversification within the ubiquitous acI lineage of Actinobacteria.</title>
        <authorList>
            <person name="Neuenschwander S.M."/>
            <person name="Salcher M."/>
            <person name="Ghai R."/>
            <person name="Pernthaler J."/>
        </authorList>
    </citation>
    <scope>NUCLEOTIDE SEQUENCE [LARGE SCALE GENOMIC DNA]</scope>
    <source>
        <strain evidence="2">MMS-21-160</strain>
    </source>
</reference>
<feature type="transmembrane region" description="Helical" evidence="1">
    <location>
        <begin position="112"/>
        <end position="134"/>
    </location>
</feature>
<feature type="transmembrane region" description="Helical" evidence="1">
    <location>
        <begin position="243"/>
        <end position="260"/>
    </location>
</feature>
<dbReference type="PANTHER" id="PTHR39419:SF1">
    <property type="entry name" value="SLL0814 PROTEIN"/>
    <property type="match status" value="1"/>
</dbReference>
<feature type="transmembrane region" description="Helical" evidence="1">
    <location>
        <begin position="187"/>
        <end position="205"/>
    </location>
</feature>
<dbReference type="Pfam" id="PF04240">
    <property type="entry name" value="Caroten_synth"/>
    <property type="match status" value="1"/>
</dbReference>
<protein>
    <submittedName>
        <fullName evidence="2">DUF422 domain-containing protein</fullName>
    </submittedName>
</protein>
<dbReference type="EMBL" id="CP016771">
    <property type="protein sequence ID" value="ASY13442.1"/>
    <property type="molecule type" value="Genomic_DNA"/>
</dbReference>
<feature type="transmembrane region" description="Helical" evidence="1">
    <location>
        <begin position="47"/>
        <end position="66"/>
    </location>
</feature>
<feature type="transmembrane region" description="Helical" evidence="1">
    <location>
        <begin position="73"/>
        <end position="92"/>
    </location>
</feature>
<evidence type="ECO:0000256" key="1">
    <source>
        <dbReference type="SAM" id="Phobius"/>
    </source>
</evidence>
<evidence type="ECO:0000313" key="2">
    <source>
        <dbReference type="EMBL" id="ASY13442.1"/>
    </source>
</evidence>
<evidence type="ECO:0000313" key="3">
    <source>
        <dbReference type="Proteomes" id="UP000217171"/>
    </source>
</evidence>
<keyword evidence="1" id="KW-0812">Transmembrane</keyword>
<sequence>MSLRQFYPRKNSRRQVSSWKLIVLYTTLVVAIGLQISYPLIEGEALRVVTIATVYWAAAAMFLHAIITYGMVYALQFISITFIYALGVEQVGSRTGWPFGSYEYSGTLGYQIYGVPLVVPFAWVMLAHPLLIAARKVTKNWVFLYGGVGMMAWDLFLDPQMVAEERWTWEFSGSHVPLQPEIPLSNAFGWLLTGMGLMAILNAVLRIDRRKVTTSSAVPDFFLIWTWFSGIVGNLFFFDRSGVALSGGIVFGLVMIPYLFSRRFGPPTNI</sequence>
<dbReference type="OrthoDB" id="9811293at2"/>
<feature type="transmembrane region" description="Helical" evidence="1">
    <location>
        <begin position="21"/>
        <end position="41"/>
    </location>
</feature>